<dbReference type="Proteomes" id="UP000249057">
    <property type="component" value="Unassembled WGS sequence"/>
</dbReference>
<dbReference type="EMBL" id="KZ825358">
    <property type="protein sequence ID" value="RAH43939.1"/>
    <property type="molecule type" value="Genomic_DNA"/>
</dbReference>
<gene>
    <name evidence="1" type="ORF">BO95DRAFT_192725</name>
</gene>
<accession>A0ACD1G449</accession>
<keyword evidence="2" id="KW-1185">Reference proteome</keyword>
<evidence type="ECO:0000313" key="2">
    <source>
        <dbReference type="Proteomes" id="UP000249057"/>
    </source>
</evidence>
<proteinExistence type="predicted"/>
<protein>
    <submittedName>
        <fullName evidence="1">Uncharacterized protein</fullName>
    </submittedName>
</protein>
<evidence type="ECO:0000313" key="1">
    <source>
        <dbReference type="EMBL" id="RAH43939.1"/>
    </source>
</evidence>
<reference evidence="1" key="1">
    <citation type="submission" date="2018-02" db="EMBL/GenBank/DDBJ databases">
        <title>The genomes of Aspergillus section Nigri reveals drivers in fungal speciation.</title>
        <authorList>
            <consortium name="DOE Joint Genome Institute"/>
            <person name="Vesth T.C."/>
            <person name="Nybo J."/>
            <person name="Theobald S."/>
            <person name="Brandl J."/>
            <person name="Frisvad J.C."/>
            <person name="Nielsen K.F."/>
            <person name="Lyhne E.K."/>
            <person name="Kogle M.E."/>
            <person name="Kuo A."/>
            <person name="Riley R."/>
            <person name="Clum A."/>
            <person name="Nolan M."/>
            <person name="Lipzen A."/>
            <person name="Salamov A."/>
            <person name="Henrissat B."/>
            <person name="Wiebenga A."/>
            <person name="De vries R.P."/>
            <person name="Grigoriev I.V."/>
            <person name="Mortensen U.H."/>
            <person name="Andersen M.R."/>
            <person name="Baker S.E."/>
        </authorList>
    </citation>
    <scope>NUCLEOTIDE SEQUENCE</scope>
    <source>
        <strain evidence="1">CBS 621.78</strain>
    </source>
</reference>
<sequence length="206" mass="22726">MADAGGARYIRPMGEEHTDPDISQPPSPPPPFASVCRLDGSNNEREVAKTNGEKERNPSTMRHKHLFKSREQLIRRLMISLHLSGEVHSLTVEREAMRGRPGGSVTAVGPDFCYSIDIMAIGLLDNRARRRGTMPAYHVGYLNNPLSEGLTRSFSRPLPALSEEGIPCLPPFPPYRPISPSSPPYLRPLFRGSLTVCLDLLSALSL</sequence>
<name>A0ACD1G449_9EURO</name>
<organism evidence="1 2">
    <name type="scientific">Aspergillus brunneoviolaceus CBS 621.78</name>
    <dbReference type="NCBI Taxonomy" id="1450534"/>
    <lineage>
        <taxon>Eukaryota</taxon>
        <taxon>Fungi</taxon>
        <taxon>Dikarya</taxon>
        <taxon>Ascomycota</taxon>
        <taxon>Pezizomycotina</taxon>
        <taxon>Eurotiomycetes</taxon>
        <taxon>Eurotiomycetidae</taxon>
        <taxon>Eurotiales</taxon>
        <taxon>Aspergillaceae</taxon>
        <taxon>Aspergillus</taxon>
        <taxon>Aspergillus subgen. Circumdati</taxon>
    </lineage>
</organism>